<feature type="compositionally biased region" description="Low complexity" evidence="1">
    <location>
        <begin position="98"/>
        <end position="109"/>
    </location>
</feature>
<proteinExistence type="predicted"/>
<feature type="region of interest" description="Disordered" evidence="1">
    <location>
        <begin position="32"/>
        <end position="117"/>
    </location>
</feature>
<organism evidence="3">
    <name type="scientific">viral metagenome</name>
    <dbReference type="NCBI Taxonomy" id="1070528"/>
    <lineage>
        <taxon>unclassified sequences</taxon>
        <taxon>metagenomes</taxon>
        <taxon>organismal metagenomes</taxon>
    </lineage>
</organism>
<keyword evidence="2" id="KW-1133">Transmembrane helix</keyword>
<sequence length="201" mass="22188">MSGTLLSDLDTSSSMNSSDGDLVQKILNDMNEAPPAPQVTSRQPTPAGSNQIHPSVINSPNPNSIMSHSMDNGPATAHMIGNEHPTNADFASMMNSKQHQQQQHQQWQQYNQPSAPSNQPYIPKKQWYSSFLSEMKTPILVSLLFFVFSLPFLNILFAHYIPYLVKGTGELTMVGLVVKSLLAGIVFWILHRIVAPLLTSS</sequence>
<evidence type="ECO:0000256" key="2">
    <source>
        <dbReference type="SAM" id="Phobius"/>
    </source>
</evidence>
<evidence type="ECO:0000313" key="3">
    <source>
        <dbReference type="EMBL" id="QHT91325.1"/>
    </source>
</evidence>
<keyword evidence="2" id="KW-0812">Transmembrane</keyword>
<protein>
    <submittedName>
        <fullName evidence="3">Uncharacterized protein</fullName>
    </submittedName>
</protein>
<dbReference type="EMBL" id="MN740165">
    <property type="protein sequence ID" value="QHT91325.1"/>
    <property type="molecule type" value="Genomic_DNA"/>
</dbReference>
<keyword evidence="2" id="KW-0472">Membrane</keyword>
<feature type="region of interest" description="Disordered" evidence="1">
    <location>
        <begin position="1"/>
        <end position="20"/>
    </location>
</feature>
<evidence type="ECO:0000256" key="1">
    <source>
        <dbReference type="SAM" id="MobiDB-lite"/>
    </source>
</evidence>
<accession>A0A6C0IFP2</accession>
<feature type="transmembrane region" description="Helical" evidence="2">
    <location>
        <begin position="139"/>
        <end position="161"/>
    </location>
</feature>
<name>A0A6C0IFP2_9ZZZZ</name>
<feature type="compositionally biased region" description="Polar residues" evidence="1">
    <location>
        <begin position="38"/>
        <end position="70"/>
    </location>
</feature>
<feature type="transmembrane region" description="Helical" evidence="2">
    <location>
        <begin position="173"/>
        <end position="190"/>
    </location>
</feature>
<reference evidence="3" key="1">
    <citation type="journal article" date="2020" name="Nature">
        <title>Giant virus diversity and host interactions through global metagenomics.</title>
        <authorList>
            <person name="Schulz F."/>
            <person name="Roux S."/>
            <person name="Paez-Espino D."/>
            <person name="Jungbluth S."/>
            <person name="Walsh D.A."/>
            <person name="Denef V.J."/>
            <person name="McMahon K.D."/>
            <person name="Konstantinidis K.T."/>
            <person name="Eloe-Fadrosh E.A."/>
            <person name="Kyrpides N.C."/>
            <person name="Woyke T."/>
        </authorList>
    </citation>
    <scope>NUCLEOTIDE SEQUENCE</scope>
    <source>
        <strain evidence="3">GVMAG-M-3300023184-77</strain>
    </source>
</reference>
<dbReference type="AlphaFoldDB" id="A0A6C0IFP2"/>